<organism evidence="8 9">
    <name type="scientific">Saccharomycodes ludwigii</name>
    <dbReference type="NCBI Taxonomy" id="36035"/>
    <lineage>
        <taxon>Eukaryota</taxon>
        <taxon>Fungi</taxon>
        <taxon>Dikarya</taxon>
        <taxon>Ascomycota</taxon>
        <taxon>Saccharomycotina</taxon>
        <taxon>Saccharomycetes</taxon>
        <taxon>Saccharomycodales</taxon>
        <taxon>Saccharomycodaceae</taxon>
        <taxon>Saccharomycodes</taxon>
    </lineage>
</organism>
<accession>A0A376B3Z0</accession>
<sequence>MKTKEELLNNATSILLRSQALCGDANNTLNQVKHKLNEWDKSYNKHTFALNCITNQCKLLETTILKIEVGSKLIETKWKKEVFQKLFSDLIEWQNELNLKFKKLQDTPYTLGKKNFETSENTIPKSNGKKTLADFVSVENLEVLQKRLADIPVLKQQVNLIEGKYKFILNKVSKNLKSEKLENLTTLIDVQYSEENLASIQKFSDNIEAVELDLTNFLNSITSHFDKCNMLLKDDTLYSVVADDDLKLDSIFGSLNEIINDVFQISDDVTNFFIEKGINKRKGEIKTSMSNIVDEFIKFESHLNIFIGLSDIVDQYKSDCSIELDSIKELCSYYEKFISSYHSLLQEVERRREVAIQMEKIMTACKEKLQLLNEQDSQARRLFLQENGDYLPENIWPNGISDLDPLYTINFSVKKE</sequence>
<comment type="function">
    <text evidence="6">Autophagy-specific protein that functions in response to autophagy-inducing signals as a scaffold to recruit other ATG proteins to organize preautophagosomal structure (PAS) formation. Modulates the timing and magnitude of the autophagy response, such as the size of the sequestering vesicles. Plays particularly a role in pexophagy and nucleophagy.</text>
</comment>
<evidence type="ECO:0000256" key="1">
    <source>
        <dbReference type="ARBA" id="ARBA00006259"/>
    </source>
</evidence>
<dbReference type="VEuPathDB" id="FungiDB:SCODWIG_01132"/>
<dbReference type="PANTHER" id="PTHR28005:SF1">
    <property type="entry name" value="AUTOPHAGY-RELATED PROTEIN 17"/>
    <property type="match status" value="1"/>
</dbReference>
<reference evidence="9" key="1">
    <citation type="submission" date="2018-06" db="EMBL/GenBank/DDBJ databases">
        <authorList>
            <person name="Guldener U."/>
        </authorList>
    </citation>
    <scope>NUCLEOTIDE SEQUENCE [LARGE SCALE GENOMIC DNA]</scope>
    <source>
        <strain evidence="9">UTAD17</strain>
    </source>
</reference>
<dbReference type="PANTHER" id="PTHR28005">
    <property type="entry name" value="AUTOPHAGY-RELATED PROTEIN 17"/>
    <property type="match status" value="1"/>
</dbReference>
<evidence type="ECO:0000259" key="7">
    <source>
        <dbReference type="Pfam" id="PF04108"/>
    </source>
</evidence>
<evidence type="ECO:0000256" key="6">
    <source>
        <dbReference type="RuleBase" id="RU368080"/>
    </source>
</evidence>
<comment type="subcellular location">
    <subcellularLocation>
        <location evidence="6">Cytoplasm</location>
    </subcellularLocation>
    <subcellularLocation>
        <location evidence="6">Preautophagosomal structure membrane</location>
        <topology evidence="6">Peripheral membrane protein</topology>
    </subcellularLocation>
</comment>
<keyword evidence="5" id="KW-0472">Membrane</keyword>
<keyword evidence="9" id="KW-1185">Reference proteome</keyword>
<proteinExistence type="inferred from homology"/>
<dbReference type="GO" id="GO:1990316">
    <property type="term" value="C:Atg1/ULK1 kinase complex"/>
    <property type="evidence" value="ECO:0007669"/>
    <property type="project" value="TreeGrafter"/>
</dbReference>
<dbReference type="GO" id="GO:0030295">
    <property type="term" value="F:protein kinase activator activity"/>
    <property type="evidence" value="ECO:0007669"/>
    <property type="project" value="TreeGrafter"/>
</dbReference>
<dbReference type="InterPro" id="IPR045326">
    <property type="entry name" value="ATG17-like_dom"/>
</dbReference>
<dbReference type="AlphaFoldDB" id="A0A376B3Z0"/>
<dbReference type="EMBL" id="UFAJ01000131">
    <property type="protein sequence ID" value="SSD59371.1"/>
    <property type="molecule type" value="Genomic_DNA"/>
</dbReference>
<dbReference type="Proteomes" id="UP000262825">
    <property type="component" value="Unassembled WGS sequence"/>
</dbReference>
<evidence type="ECO:0000313" key="8">
    <source>
        <dbReference type="EMBL" id="SSD59371.1"/>
    </source>
</evidence>
<dbReference type="GO" id="GO:0000422">
    <property type="term" value="P:autophagy of mitochondrion"/>
    <property type="evidence" value="ECO:0007669"/>
    <property type="project" value="TreeGrafter"/>
</dbReference>
<dbReference type="OrthoDB" id="1937984at2759"/>
<evidence type="ECO:0000256" key="5">
    <source>
        <dbReference type="ARBA" id="ARBA00023136"/>
    </source>
</evidence>
<dbReference type="GO" id="GO:0060090">
    <property type="term" value="F:molecular adaptor activity"/>
    <property type="evidence" value="ECO:0007669"/>
    <property type="project" value="TreeGrafter"/>
</dbReference>
<dbReference type="InterPro" id="IPR007240">
    <property type="entry name" value="Atg17"/>
</dbReference>
<name>A0A376B3Z0_9ASCO</name>
<dbReference type="GO" id="GO:0000045">
    <property type="term" value="P:autophagosome assembly"/>
    <property type="evidence" value="ECO:0007669"/>
    <property type="project" value="TreeGrafter"/>
</dbReference>
<evidence type="ECO:0000256" key="2">
    <source>
        <dbReference type="ARBA" id="ARBA00013806"/>
    </source>
</evidence>
<keyword evidence="3 6" id="KW-0963">Cytoplasm</keyword>
<comment type="similarity">
    <text evidence="1 6">Belongs to the ATG17 family.</text>
</comment>
<evidence type="ECO:0000256" key="4">
    <source>
        <dbReference type="ARBA" id="ARBA00023006"/>
    </source>
</evidence>
<protein>
    <recommendedName>
        <fullName evidence="2 6">Autophagy-related protein 17</fullName>
    </recommendedName>
</protein>
<evidence type="ECO:0000256" key="3">
    <source>
        <dbReference type="ARBA" id="ARBA00022490"/>
    </source>
</evidence>
<dbReference type="Pfam" id="PF04108">
    <property type="entry name" value="ATG17_like"/>
    <property type="match status" value="1"/>
</dbReference>
<gene>
    <name evidence="8" type="ORF">SCODWIG_01132</name>
</gene>
<evidence type="ECO:0000313" key="9">
    <source>
        <dbReference type="Proteomes" id="UP000262825"/>
    </source>
</evidence>
<keyword evidence="4 6" id="KW-0072">Autophagy</keyword>
<feature type="domain" description="Autophagy protein ATG17-like" evidence="7">
    <location>
        <begin position="17"/>
        <end position="391"/>
    </location>
</feature>
<dbReference type="GO" id="GO:0034727">
    <property type="term" value="P:piecemeal microautophagy of the nucleus"/>
    <property type="evidence" value="ECO:0007669"/>
    <property type="project" value="TreeGrafter"/>
</dbReference>
<dbReference type="GO" id="GO:0034045">
    <property type="term" value="C:phagophore assembly site membrane"/>
    <property type="evidence" value="ECO:0007669"/>
    <property type="project" value="UniProtKB-SubCell"/>
</dbReference>